<dbReference type="AlphaFoldDB" id="A0AAD4E284"/>
<keyword evidence="2" id="KW-1185">Reference proteome</keyword>
<name>A0AAD4E284_9AGAM</name>
<dbReference type="GeneID" id="64661735"/>
<dbReference type="InterPro" id="IPR036047">
    <property type="entry name" value="F-box-like_dom_sf"/>
</dbReference>
<comment type="caution">
    <text evidence="1">The sequence shown here is derived from an EMBL/GenBank/DDBJ whole genome shotgun (WGS) entry which is preliminary data.</text>
</comment>
<protein>
    <recommendedName>
        <fullName evidence="3">F-box domain-containing protein</fullName>
    </recommendedName>
</protein>
<dbReference type="RefSeq" id="XP_041223583.1">
    <property type="nucleotide sequence ID" value="XM_041367437.1"/>
</dbReference>
<dbReference type="SUPFAM" id="SSF81383">
    <property type="entry name" value="F-box domain"/>
    <property type="match status" value="1"/>
</dbReference>
<evidence type="ECO:0008006" key="3">
    <source>
        <dbReference type="Google" id="ProtNLM"/>
    </source>
</evidence>
<organism evidence="1 2">
    <name type="scientific">Suillus fuscotomentosus</name>
    <dbReference type="NCBI Taxonomy" id="1912939"/>
    <lineage>
        <taxon>Eukaryota</taxon>
        <taxon>Fungi</taxon>
        <taxon>Dikarya</taxon>
        <taxon>Basidiomycota</taxon>
        <taxon>Agaricomycotina</taxon>
        <taxon>Agaricomycetes</taxon>
        <taxon>Agaricomycetidae</taxon>
        <taxon>Boletales</taxon>
        <taxon>Suillineae</taxon>
        <taxon>Suillaceae</taxon>
        <taxon>Suillus</taxon>
    </lineage>
</organism>
<gene>
    <name evidence="1" type="ORF">F5891DRAFT_1191315</name>
</gene>
<dbReference type="Proteomes" id="UP001195769">
    <property type="component" value="Unassembled WGS sequence"/>
</dbReference>
<evidence type="ECO:0000313" key="2">
    <source>
        <dbReference type="Proteomes" id="UP001195769"/>
    </source>
</evidence>
<reference evidence="1" key="1">
    <citation type="journal article" date="2020" name="New Phytol.">
        <title>Comparative genomics reveals dynamic genome evolution in host specialist ectomycorrhizal fungi.</title>
        <authorList>
            <person name="Lofgren L.A."/>
            <person name="Nguyen N.H."/>
            <person name="Vilgalys R."/>
            <person name="Ruytinx J."/>
            <person name="Liao H.L."/>
            <person name="Branco S."/>
            <person name="Kuo A."/>
            <person name="LaButti K."/>
            <person name="Lipzen A."/>
            <person name="Andreopoulos W."/>
            <person name="Pangilinan J."/>
            <person name="Riley R."/>
            <person name="Hundley H."/>
            <person name="Na H."/>
            <person name="Barry K."/>
            <person name="Grigoriev I.V."/>
            <person name="Stajich J.E."/>
            <person name="Kennedy P.G."/>
        </authorList>
    </citation>
    <scope>NUCLEOTIDE SEQUENCE</scope>
    <source>
        <strain evidence="1">FC203</strain>
    </source>
</reference>
<dbReference type="EMBL" id="JABBWK010000042">
    <property type="protein sequence ID" value="KAG1898007.1"/>
    <property type="molecule type" value="Genomic_DNA"/>
</dbReference>
<evidence type="ECO:0000313" key="1">
    <source>
        <dbReference type="EMBL" id="KAG1898007.1"/>
    </source>
</evidence>
<accession>A0AAD4E284</accession>
<sequence>MNQGMKPEFLFLADLHAYILSFLPYQDILRCTSVCRDLHQTYLSSSELQYIVELSGQQLLPVDLPLDSHTPTISECLQLLRDKVHAWFKLNTQSIEHVDVSNKYIMKLTFMSNGHFCLMDDPTLHHHDYLRGPTISKIFPILQDPSQRVFDCVWRSDTLSSVPNAQLNDILMDPTQNLLAAACHILDGPDVYIDILPLDGDGAHPQAAGTTLCMLPELRGPQNILPKAERWRIRSLGRLMALSHSLRLNDPVRILWWLQIWDWQHSTTSNSVLSDAMSGSQISIDYYFLGTSRLLAIVDINLKVYSIEDMSQAPQLLACFLLPAPDDGAQSRPPPEMPQKMWKSDPTHRIISLNMLPSLHFVISTRIFFEPDFIKGGSTAIPWKHWGSLNTRIFQHCPDIFYSATGSRVLKVEHAIDATGGNDFLEYSLRVMDFRPLAIKYGQGLGRLVREPSTIDLDGQSLTTSLPYVEVVSSKISNSKDELLLTSIDENRIYAFHVDGRFVKVIKIWEGV</sequence>
<proteinExistence type="predicted"/>